<dbReference type="GO" id="GO:0003950">
    <property type="term" value="F:NAD+ poly-ADP-ribosyltransferase activity"/>
    <property type="evidence" value="ECO:0007669"/>
    <property type="project" value="TreeGrafter"/>
</dbReference>
<dbReference type="PRINTS" id="PR00970">
    <property type="entry name" value="RIBTRNSFRASE"/>
</dbReference>
<evidence type="ECO:0000256" key="7">
    <source>
        <dbReference type="ARBA" id="ARBA00023027"/>
    </source>
</evidence>
<evidence type="ECO:0000256" key="8">
    <source>
        <dbReference type="ARBA" id="ARBA00023157"/>
    </source>
</evidence>
<gene>
    <name evidence="12" type="primary">LOC110195250</name>
</gene>
<organism evidence="11 12">
    <name type="scientific">Phascolarctos cinereus</name>
    <name type="common">Koala</name>
    <dbReference type="NCBI Taxonomy" id="38626"/>
    <lineage>
        <taxon>Eukaryota</taxon>
        <taxon>Metazoa</taxon>
        <taxon>Chordata</taxon>
        <taxon>Craniata</taxon>
        <taxon>Vertebrata</taxon>
        <taxon>Euteleostomi</taxon>
        <taxon>Mammalia</taxon>
        <taxon>Metatheria</taxon>
        <taxon>Diprotodontia</taxon>
        <taxon>Phascolarctidae</taxon>
        <taxon>Phascolarctos</taxon>
    </lineage>
</organism>
<feature type="signal peptide" evidence="10">
    <location>
        <begin position="1"/>
        <end position="25"/>
    </location>
</feature>
<keyword evidence="6 10" id="KW-0521">NADP</keyword>
<dbReference type="SUPFAM" id="SSF56399">
    <property type="entry name" value="ADP-ribosylation"/>
    <property type="match status" value="1"/>
</dbReference>
<evidence type="ECO:0000256" key="3">
    <source>
        <dbReference type="ARBA" id="ARBA00022679"/>
    </source>
</evidence>
<evidence type="ECO:0000256" key="6">
    <source>
        <dbReference type="ARBA" id="ARBA00022857"/>
    </source>
</evidence>
<evidence type="ECO:0000256" key="9">
    <source>
        <dbReference type="ARBA" id="ARBA00047597"/>
    </source>
</evidence>
<proteinExistence type="inferred from homology"/>
<dbReference type="RefSeq" id="XP_020823569.1">
    <property type="nucleotide sequence ID" value="XM_020967910.1"/>
</dbReference>
<sequence length="313" mass="35427">MKYFLTIAVVLYVILISQRILQTRGKTLTLDMAPDTFDDAYTDCVEDMQQVAPILLQVEMAKNKLLRESWEAATASLKNYQNLSLPPGFQAEHALAVMVYTNSSNTLYRELNLAVRELGSSTEVYMEHFPFKALHFYLMRALQLLRAPESCKEDSGEVFRGRRSTHFKPRKLGDIIRLGQFASTSEERKVAQMFSNATFFTLTTCFGTPIKHLSVFPNEQEVLIPPNELFQVSNFSQDGTRNLVTLRSLKQTCSNFNCAYLSSIHHTRLGGKKNQNCVVKSGNINSVVLGKVTSWLFVGTQLLLLRIFCLKSS</sequence>
<keyword evidence="2 10" id="KW-0328">Glycosyltransferase</keyword>
<evidence type="ECO:0000256" key="2">
    <source>
        <dbReference type="ARBA" id="ARBA00022676"/>
    </source>
</evidence>
<keyword evidence="3 10" id="KW-0808">Transferase</keyword>
<dbReference type="PROSITE" id="PS51996">
    <property type="entry name" value="TR_MART"/>
    <property type="match status" value="1"/>
</dbReference>
<keyword evidence="7 10" id="KW-0520">NAD</keyword>
<keyword evidence="11" id="KW-1185">Reference proteome</keyword>
<dbReference type="Proteomes" id="UP000515140">
    <property type="component" value="Unplaced"/>
</dbReference>
<dbReference type="Gene3D" id="3.90.176.10">
    <property type="entry name" value="Toxin ADP-ribosyltransferase, Chain A, domain 1"/>
    <property type="match status" value="1"/>
</dbReference>
<comment type="similarity">
    <text evidence="1 10">Belongs to the Arg-specific ADP-ribosyltransferase family.</text>
</comment>
<dbReference type="InParanoid" id="A0A6P5IYC1"/>
<dbReference type="Pfam" id="PF01129">
    <property type="entry name" value="ART"/>
    <property type="match status" value="1"/>
</dbReference>
<evidence type="ECO:0000256" key="1">
    <source>
        <dbReference type="ARBA" id="ARBA00009558"/>
    </source>
</evidence>
<reference evidence="12" key="1">
    <citation type="submission" date="2025-08" db="UniProtKB">
        <authorList>
            <consortium name="RefSeq"/>
        </authorList>
    </citation>
    <scope>IDENTIFICATION</scope>
    <source>
        <tissue evidence="12">Spleen</tissue>
    </source>
</reference>
<dbReference type="InterPro" id="IPR000768">
    <property type="entry name" value="ART"/>
</dbReference>
<accession>A0A6P5IYC1</accession>
<name>A0A6P5IYC1_PHACI</name>
<dbReference type="FunFam" id="3.90.176.10:FF:000001">
    <property type="entry name" value="NAD(P)(+)--arginine ADP-ribosyltransferase"/>
    <property type="match status" value="1"/>
</dbReference>
<dbReference type="GeneID" id="110195250"/>
<evidence type="ECO:0000256" key="5">
    <source>
        <dbReference type="ARBA" id="ARBA00022729"/>
    </source>
</evidence>
<dbReference type="PANTHER" id="PTHR10339">
    <property type="entry name" value="ADP-RIBOSYLTRANSFERASE"/>
    <property type="match status" value="1"/>
</dbReference>
<evidence type="ECO:0000313" key="12">
    <source>
        <dbReference type="RefSeq" id="XP_020823569.1"/>
    </source>
</evidence>
<evidence type="ECO:0000313" key="11">
    <source>
        <dbReference type="Proteomes" id="UP000515140"/>
    </source>
</evidence>
<dbReference type="PANTHER" id="PTHR10339:SF2">
    <property type="entry name" value="ECTO-ADP-RIBOSYLTRANSFERASE 5"/>
    <property type="match status" value="1"/>
</dbReference>
<keyword evidence="8" id="KW-1015">Disulfide bond</keyword>
<dbReference type="GO" id="GO:0016779">
    <property type="term" value="F:nucleotidyltransferase activity"/>
    <property type="evidence" value="ECO:0007669"/>
    <property type="project" value="UniProtKB-KW"/>
</dbReference>
<keyword evidence="5 10" id="KW-0732">Signal</keyword>
<dbReference type="GO" id="GO:0106274">
    <property type="term" value="F:NAD+-protein-arginine ADP-ribosyltransferase activity"/>
    <property type="evidence" value="ECO:0007669"/>
    <property type="project" value="UniProtKB-EC"/>
</dbReference>
<evidence type="ECO:0000256" key="4">
    <source>
        <dbReference type="ARBA" id="ARBA00022695"/>
    </source>
</evidence>
<evidence type="ECO:0000256" key="10">
    <source>
        <dbReference type="RuleBase" id="RU361228"/>
    </source>
</evidence>
<dbReference type="EC" id="2.4.2.31" evidence="10"/>
<keyword evidence="4" id="KW-0548">Nucleotidyltransferase</keyword>
<dbReference type="KEGG" id="pcw:110195250"/>
<dbReference type="InterPro" id="IPR050999">
    <property type="entry name" value="ADP-ribosyltransferase_ARG"/>
</dbReference>
<dbReference type="AlphaFoldDB" id="A0A6P5IYC1"/>
<comment type="catalytic activity">
    <reaction evidence="9 10">
        <text>L-arginyl-[protein] + NAD(+) = N(omega)-(ADP-D-ribosyl)-L-arginyl-[protein] + nicotinamide + H(+)</text>
        <dbReference type="Rhea" id="RHEA:19149"/>
        <dbReference type="Rhea" id="RHEA-COMP:10532"/>
        <dbReference type="Rhea" id="RHEA-COMP:15087"/>
        <dbReference type="ChEBI" id="CHEBI:15378"/>
        <dbReference type="ChEBI" id="CHEBI:17154"/>
        <dbReference type="ChEBI" id="CHEBI:29965"/>
        <dbReference type="ChEBI" id="CHEBI:57540"/>
        <dbReference type="ChEBI" id="CHEBI:142554"/>
        <dbReference type="EC" id="2.4.2.31"/>
    </reaction>
</comment>
<protein>
    <recommendedName>
        <fullName evidence="10">NAD(P)(+)--arginine ADP-ribosyltransferase</fullName>
        <ecNumber evidence="10">2.4.2.31</ecNumber>
    </recommendedName>
    <alternativeName>
        <fullName evidence="10">Mono(ADP-ribosyl)transferase</fullName>
    </alternativeName>
</protein>
<feature type="chain" id="PRO_5028525546" description="NAD(P)(+)--arginine ADP-ribosyltransferase" evidence="10">
    <location>
        <begin position="26"/>
        <end position="313"/>
    </location>
</feature>